<dbReference type="PANTHER" id="PTHR46401:SF2">
    <property type="entry name" value="GLYCOSYLTRANSFERASE WBBK-RELATED"/>
    <property type="match status" value="1"/>
</dbReference>
<gene>
    <name evidence="3" type="ORF">PQG45_10150</name>
</gene>
<comment type="caution">
    <text evidence="3">The sequence shown here is derived from an EMBL/GenBank/DDBJ whole genome shotgun (WGS) entry which is preliminary data.</text>
</comment>
<evidence type="ECO:0000259" key="2">
    <source>
        <dbReference type="Pfam" id="PF00534"/>
    </source>
</evidence>
<proteinExistence type="predicted"/>
<evidence type="ECO:0000256" key="1">
    <source>
        <dbReference type="ARBA" id="ARBA00022679"/>
    </source>
</evidence>
<dbReference type="EMBL" id="JAVNWW010000005">
    <property type="protein sequence ID" value="MDU0809398.1"/>
    <property type="molecule type" value="Genomic_DNA"/>
</dbReference>
<sequence length="345" mass="39411">MKVPVFFDAERLKYPNTGLYHFCLQLGQAISKRCHIRFFSPNDVLSPRISIHFWNKWWLKPVSGPFIWHATHQDTEYFPTNSQATIVLTIQDLNYLHDARKSEAKKQRFRDQLQAKINRADYLVFISEYTQRDVQANFVLGDTPQEVIPNGCNWSTISTDVSYPALAAGRPYLFTIGTIAEKKNFHVLPRLLVGNDRLLIIAGITQQAHYLEQIKQEANDLGVLDRVIFAGAVSEEDKMALYVHCEAFVFPSLAEGFGLPVVEAMHLGKPVFLSQFTSLPEVGGPDAYYFTDFDGASMRDTLVNGLNDYQEHDKKQSIQEWSKRFDWSVAAASYVDVYTKLAERK</sequence>
<evidence type="ECO:0000313" key="3">
    <source>
        <dbReference type="EMBL" id="MDU0809398.1"/>
    </source>
</evidence>
<dbReference type="Proteomes" id="UP001249959">
    <property type="component" value="Unassembled WGS sequence"/>
</dbReference>
<dbReference type="InterPro" id="IPR001296">
    <property type="entry name" value="Glyco_trans_1"/>
</dbReference>
<dbReference type="RefSeq" id="WP_315576908.1">
    <property type="nucleotide sequence ID" value="NZ_JARDXH010000005.1"/>
</dbReference>
<protein>
    <submittedName>
        <fullName evidence="3">Glycosyltransferase family 1 protein</fullName>
    </submittedName>
</protein>
<keyword evidence="1" id="KW-0808">Transferase</keyword>
<keyword evidence="4" id="KW-1185">Reference proteome</keyword>
<dbReference type="PANTHER" id="PTHR46401">
    <property type="entry name" value="GLYCOSYLTRANSFERASE WBBK-RELATED"/>
    <property type="match status" value="1"/>
</dbReference>
<dbReference type="CDD" id="cd03809">
    <property type="entry name" value="GT4_MtfB-like"/>
    <property type="match status" value="1"/>
</dbReference>
<evidence type="ECO:0000313" key="4">
    <source>
        <dbReference type="Proteomes" id="UP001249959"/>
    </source>
</evidence>
<organism evidence="3 4">
    <name type="scientific">Aquirufa regiilacus</name>
    <dbReference type="NCBI Taxonomy" id="3024868"/>
    <lineage>
        <taxon>Bacteria</taxon>
        <taxon>Pseudomonadati</taxon>
        <taxon>Bacteroidota</taxon>
        <taxon>Cytophagia</taxon>
        <taxon>Cytophagales</taxon>
        <taxon>Flectobacillaceae</taxon>
        <taxon>Aquirufa</taxon>
    </lineage>
</organism>
<feature type="domain" description="Glycosyl transferase family 1" evidence="2">
    <location>
        <begin position="168"/>
        <end position="282"/>
    </location>
</feature>
<name>A0ABU3TU74_9BACT</name>
<dbReference type="SUPFAM" id="SSF53756">
    <property type="entry name" value="UDP-Glycosyltransferase/glycogen phosphorylase"/>
    <property type="match status" value="1"/>
</dbReference>
<dbReference type="Pfam" id="PF00534">
    <property type="entry name" value="Glycos_transf_1"/>
    <property type="match status" value="1"/>
</dbReference>
<reference evidence="3 4" key="1">
    <citation type="submission" date="2023-09" db="EMBL/GenBank/DDBJ databases">
        <title>Aquirufa genomes.</title>
        <authorList>
            <person name="Pitt A."/>
        </authorList>
    </citation>
    <scope>NUCLEOTIDE SEQUENCE [LARGE SCALE GENOMIC DNA]</scope>
    <source>
        <strain evidence="3 4">LEOWEIH-7C</strain>
    </source>
</reference>
<dbReference type="Gene3D" id="3.40.50.2000">
    <property type="entry name" value="Glycogen Phosphorylase B"/>
    <property type="match status" value="2"/>
</dbReference>
<accession>A0ABU3TU74</accession>